<accession>A0ABQ9XRY0</accession>
<protein>
    <submittedName>
        <fullName evidence="2">Uncharacterized protein</fullName>
    </submittedName>
</protein>
<dbReference type="Proteomes" id="UP001281761">
    <property type="component" value="Unassembled WGS sequence"/>
</dbReference>
<dbReference type="EMBL" id="JARBJD010000077">
    <property type="protein sequence ID" value="KAK2954539.1"/>
    <property type="molecule type" value="Genomic_DNA"/>
</dbReference>
<name>A0ABQ9XRY0_9EUKA</name>
<evidence type="ECO:0000256" key="1">
    <source>
        <dbReference type="SAM" id="MobiDB-lite"/>
    </source>
</evidence>
<comment type="caution">
    <text evidence="2">The sequence shown here is derived from an EMBL/GenBank/DDBJ whole genome shotgun (WGS) entry which is preliminary data.</text>
</comment>
<reference evidence="2 3" key="1">
    <citation type="journal article" date="2022" name="bioRxiv">
        <title>Genomics of Preaxostyla Flagellates Illuminates Evolutionary Transitions and the Path Towards Mitochondrial Loss.</title>
        <authorList>
            <person name="Novak L.V.F."/>
            <person name="Treitli S.C."/>
            <person name="Pyrih J."/>
            <person name="Halakuc P."/>
            <person name="Pipaliya S.V."/>
            <person name="Vacek V."/>
            <person name="Brzon O."/>
            <person name="Soukal P."/>
            <person name="Eme L."/>
            <person name="Dacks J.B."/>
            <person name="Karnkowska A."/>
            <person name="Elias M."/>
            <person name="Hampl V."/>
        </authorList>
    </citation>
    <scope>NUCLEOTIDE SEQUENCE [LARGE SCALE GENOMIC DNA]</scope>
    <source>
        <strain evidence="2">NAU3</strain>
        <tissue evidence="2">Gut</tissue>
    </source>
</reference>
<gene>
    <name evidence="2" type="ORF">BLNAU_10559</name>
</gene>
<keyword evidence="3" id="KW-1185">Reference proteome</keyword>
<organism evidence="2 3">
    <name type="scientific">Blattamonas nauphoetae</name>
    <dbReference type="NCBI Taxonomy" id="2049346"/>
    <lineage>
        <taxon>Eukaryota</taxon>
        <taxon>Metamonada</taxon>
        <taxon>Preaxostyla</taxon>
        <taxon>Oxymonadida</taxon>
        <taxon>Blattamonas</taxon>
    </lineage>
</organism>
<proteinExistence type="predicted"/>
<feature type="region of interest" description="Disordered" evidence="1">
    <location>
        <begin position="198"/>
        <end position="220"/>
    </location>
</feature>
<evidence type="ECO:0000313" key="2">
    <source>
        <dbReference type="EMBL" id="KAK2954539.1"/>
    </source>
</evidence>
<sequence length="220" mass="23372">MGTSAGQLSNSSVTVSSITIVSNPECSPFVIVCSEGNDGSSISFIDVVHRSSELRTLLPLTAISSLNRFTSSHPLCSEMNADVSVSCSGLSIDDTCLFLGTGPLLSLPHTPSTEQNEVMPIQLTVESSLLSSRLLNTTSIPRCSALPREVWLSQRSVGSCVGWSSNHLCGTGCVDMNSGGSLVCSNMSFTHCHSPLTPEHQDAVQPQLRHRPQQNRADLG</sequence>
<evidence type="ECO:0000313" key="3">
    <source>
        <dbReference type="Proteomes" id="UP001281761"/>
    </source>
</evidence>